<organism evidence="2 3">
    <name type="scientific">Bifidobacterium catenulatum DSM 16992 = JCM 1194 = LMG 11043</name>
    <dbReference type="NCBI Taxonomy" id="566552"/>
    <lineage>
        <taxon>Bacteria</taxon>
        <taxon>Bacillati</taxon>
        <taxon>Actinomycetota</taxon>
        <taxon>Actinomycetes</taxon>
        <taxon>Bifidobacteriales</taxon>
        <taxon>Bifidobacteriaceae</taxon>
        <taxon>Bifidobacterium</taxon>
    </lineage>
</organism>
<evidence type="ECO:0000313" key="3">
    <source>
        <dbReference type="Proteomes" id="UP000003882"/>
    </source>
</evidence>
<reference evidence="2 3" key="2">
    <citation type="submission" date="2008-10" db="EMBL/GenBank/DDBJ databases">
        <authorList>
            <person name="Fulton L."/>
            <person name="Clifton S."/>
            <person name="Fulton B."/>
            <person name="Xu J."/>
            <person name="Minx P."/>
            <person name="Pepin K.H."/>
            <person name="Johnson M."/>
            <person name="Bhonagiri V."/>
            <person name="Nash W.E."/>
            <person name="Mardis E.R."/>
            <person name="Wilson R.K."/>
        </authorList>
    </citation>
    <scope>NUCLEOTIDE SEQUENCE [LARGE SCALE GENOMIC DNA]</scope>
    <source>
        <strain evidence="2 3">DSM 16992</strain>
    </source>
</reference>
<name>B6XTN9_9BIFI</name>
<feature type="region of interest" description="Disordered" evidence="1">
    <location>
        <begin position="27"/>
        <end position="62"/>
    </location>
</feature>
<evidence type="ECO:0000313" key="2">
    <source>
        <dbReference type="EMBL" id="EEB22038.1"/>
    </source>
</evidence>
<reference evidence="2 3" key="1">
    <citation type="submission" date="2008-10" db="EMBL/GenBank/DDBJ databases">
        <title>Draft genome sequence of Bifidobacterium catenulatum (DSM 16992).</title>
        <authorList>
            <person name="Sudarsanam P."/>
            <person name="Ley R."/>
            <person name="Guruge J."/>
            <person name="Turnbaugh P.J."/>
            <person name="Mahowald M."/>
            <person name="Liep D."/>
            <person name="Gordon J."/>
        </authorList>
    </citation>
    <scope>NUCLEOTIDE SEQUENCE [LARGE SCALE GENOMIC DNA]</scope>
    <source>
        <strain evidence="2 3">DSM 16992</strain>
    </source>
</reference>
<accession>B6XTN9</accession>
<feature type="compositionally biased region" description="Polar residues" evidence="1">
    <location>
        <begin position="46"/>
        <end position="62"/>
    </location>
</feature>
<dbReference type="Proteomes" id="UP000003882">
    <property type="component" value="Unassembled WGS sequence"/>
</dbReference>
<sequence length="62" mass="6744">MKQNSHFLSSREPSVWLISTRESIKEPDDAGVLIPPAPSPPAMSKLSAQGVQEQVPTPNTFI</sequence>
<proteinExistence type="predicted"/>
<protein>
    <submittedName>
        <fullName evidence="2">Uncharacterized protein</fullName>
    </submittedName>
</protein>
<gene>
    <name evidence="2" type="ORF">BIFCAT_01009</name>
</gene>
<dbReference type="EMBL" id="ABXY01000011">
    <property type="protein sequence ID" value="EEB22038.1"/>
    <property type="molecule type" value="Genomic_DNA"/>
</dbReference>
<comment type="caution">
    <text evidence="2">The sequence shown here is derived from an EMBL/GenBank/DDBJ whole genome shotgun (WGS) entry which is preliminary data.</text>
</comment>
<dbReference type="AlphaFoldDB" id="B6XTN9"/>
<evidence type="ECO:0000256" key="1">
    <source>
        <dbReference type="SAM" id="MobiDB-lite"/>
    </source>
</evidence>